<protein>
    <recommendedName>
        <fullName evidence="3">Glycosyltransferase RgtA/B/C/D-like domain-containing protein</fullName>
    </recommendedName>
</protein>
<keyword evidence="1" id="KW-0812">Transmembrane</keyword>
<proteinExistence type="predicted"/>
<evidence type="ECO:0000256" key="1">
    <source>
        <dbReference type="SAM" id="Phobius"/>
    </source>
</evidence>
<feature type="transmembrane region" description="Helical" evidence="1">
    <location>
        <begin position="103"/>
        <end position="121"/>
    </location>
</feature>
<keyword evidence="1" id="KW-1133">Transmembrane helix</keyword>
<gene>
    <name evidence="2" type="ORF">METZ01_LOCUS429449</name>
</gene>
<feature type="non-terminal residue" evidence="2">
    <location>
        <position position="1"/>
    </location>
</feature>
<reference evidence="2" key="1">
    <citation type="submission" date="2018-05" db="EMBL/GenBank/DDBJ databases">
        <authorList>
            <person name="Lanie J.A."/>
            <person name="Ng W.-L."/>
            <person name="Kazmierczak K.M."/>
            <person name="Andrzejewski T.M."/>
            <person name="Davidsen T.M."/>
            <person name="Wayne K.J."/>
            <person name="Tettelin H."/>
            <person name="Glass J.I."/>
            <person name="Rusch D."/>
            <person name="Podicherti R."/>
            <person name="Tsui H.-C.T."/>
            <person name="Winkler M.E."/>
        </authorList>
    </citation>
    <scope>NUCLEOTIDE SEQUENCE</scope>
</reference>
<feature type="transmembrane region" description="Helical" evidence="1">
    <location>
        <begin position="141"/>
        <end position="163"/>
    </location>
</feature>
<feature type="non-terminal residue" evidence="2">
    <location>
        <position position="236"/>
    </location>
</feature>
<evidence type="ECO:0000313" key="2">
    <source>
        <dbReference type="EMBL" id="SVD76595.1"/>
    </source>
</evidence>
<organism evidence="2">
    <name type="scientific">marine metagenome</name>
    <dbReference type="NCBI Taxonomy" id="408172"/>
    <lineage>
        <taxon>unclassified sequences</taxon>
        <taxon>metagenomes</taxon>
        <taxon>ecological metagenomes</taxon>
    </lineage>
</organism>
<keyword evidence="1" id="KW-0472">Membrane</keyword>
<name>A0A382Y147_9ZZZZ</name>
<feature type="transmembrane region" description="Helical" evidence="1">
    <location>
        <begin position="72"/>
        <end position="91"/>
    </location>
</feature>
<evidence type="ECO:0008006" key="3">
    <source>
        <dbReference type="Google" id="ProtNLM"/>
    </source>
</evidence>
<sequence length="236" mass="27153">VGNVKASHIYMFFCLILIASSFFIKMIGWNDLVWGLKYDRQIATLDTIEAYARSGIDFFRPERYWTGDWEQFYVLELSIYQALSAWVSGFTDTVLSASRATNLFFTLLTLPAIFQITATYFCRKTAAYAVVFYSFAPLNLMYQTATLIDVSSTFFATMAYWMLVQYFKGNKSITVFFVFFLAGACCVVTKPLYFLPSGVLLITHFFQQRVWSQPKKILDYIINHRGIIGAFTLITL</sequence>
<feature type="transmembrane region" description="Helical" evidence="1">
    <location>
        <begin position="9"/>
        <end position="29"/>
    </location>
</feature>
<dbReference type="AlphaFoldDB" id="A0A382Y147"/>
<feature type="transmembrane region" description="Helical" evidence="1">
    <location>
        <begin position="175"/>
        <end position="195"/>
    </location>
</feature>
<dbReference type="EMBL" id="UINC01171826">
    <property type="protein sequence ID" value="SVD76595.1"/>
    <property type="molecule type" value="Genomic_DNA"/>
</dbReference>
<accession>A0A382Y147</accession>